<proteinExistence type="predicted"/>
<protein>
    <recommendedName>
        <fullName evidence="3">DUF3857 domain-containing protein</fullName>
    </recommendedName>
</protein>
<accession>A0ABT1ME05</accession>
<dbReference type="RefSeq" id="WP_255025475.1">
    <property type="nucleotide sequence ID" value="NZ_JANDHW010000002.1"/>
</dbReference>
<name>A0ABT1ME05_9BACT</name>
<reference evidence="1 2" key="1">
    <citation type="submission" date="2022-07" db="EMBL/GenBank/DDBJ databases">
        <title>Fecal culturing of patients with breast cancer.</title>
        <authorList>
            <person name="Teng N.M.Y."/>
            <person name="Kiu R."/>
            <person name="Evans R."/>
            <person name="Baker D.J."/>
            <person name="Zenner C."/>
            <person name="Robinson S.D."/>
            <person name="Hall L.J."/>
        </authorList>
    </citation>
    <scope>NUCLEOTIDE SEQUENCE [LARGE SCALE GENOMIC DNA]</scope>
    <source>
        <strain evidence="1 2">LH1063</strain>
    </source>
</reference>
<gene>
    <name evidence="1" type="ORF">NMU02_02010</name>
</gene>
<keyword evidence="2" id="KW-1185">Reference proteome</keyword>
<sequence length="535" mass="61924">MNTIENNAQSRENSSLNQLFIDFLKTETLYHKDAAYYPYPFEDIDCGHLYKRQEVNSTEQMKQLIAESIAYDSRDSTIYYKAKLELPHYIKIDVLDNEHYHAEAFVNQPDSSATLHFNEASIGIPQCFDKTEITLLGIEGDVAYLLLEDKSKSIDYSYTRPGYEFDDDEPTENEKTEWKWKPYREGCNIDIISICGDTDDGIKYCQMGRLSAVVRNNKGAILDFQSLCEDFRHYLWYRNMDVVNSYTAKAFEELQQRFAPIDGGYLHYPLYVVRLQASGHVDNLDVTVHSHSVRPLVRLELTGKFVPRYDHYADEPTLEEMMHQIATIRNNNADSLLLKPVVATYAYHPQRNTLAVVAYLPFCYNTQKWDARLQFSSLTINSIEGIVTLEDDEIVRGRLDNRPYLSQGPYGDAIDMVTIPTPISSNDTLRGELRYYYPDYEATRYDLPRLPMGWRYEEESHTLFIPRDDFHYFDTNNGYDDQGKYNPTIGDIIRTDNEYGLVFERPLKTYIVIKKVRTIGGTVPFTLALPAGPPK</sequence>
<dbReference type="Proteomes" id="UP001205603">
    <property type="component" value="Unassembled WGS sequence"/>
</dbReference>
<organism evidence="1 2">
    <name type="scientific">Coprobacter tertius</name>
    <dbReference type="NCBI Taxonomy" id="2944915"/>
    <lineage>
        <taxon>Bacteria</taxon>
        <taxon>Pseudomonadati</taxon>
        <taxon>Bacteroidota</taxon>
        <taxon>Bacteroidia</taxon>
        <taxon>Bacteroidales</taxon>
        <taxon>Barnesiellaceae</taxon>
        <taxon>Coprobacter</taxon>
    </lineage>
</organism>
<evidence type="ECO:0008006" key="3">
    <source>
        <dbReference type="Google" id="ProtNLM"/>
    </source>
</evidence>
<evidence type="ECO:0000313" key="1">
    <source>
        <dbReference type="EMBL" id="MCP9610865.1"/>
    </source>
</evidence>
<comment type="caution">
    <text evidence="1">The sequence shown here is derived from an EMBL/GenBank/DDBJ whole genome shotgun (WGS) entry which is preliminary data.</text>
</comment>
<dbReference type="EMBL" id="JANDHW010000002">
    <property type="protein sequence ID" value="MCP9610865.1"/>
    <property type="molecule type" value="Genomic_DNA"/>
</dbReference>
<evidence type="ECO:0000313" key="2">
    <source>
        <dbReference type="Proteomes" id="UP001205603"/>
    </source>
</evidence>